<feature type="transmembrane region" description="Helical" evidence="9">
    <location>
        <begin position="288"/>
        <end position="308"/>
    </location>
</feature>
<accession>A0A482XB44</accession>
<evidence type="ECO:0000256" key="5">
    <source>
        <dbReference type="ARBA" id="ARBA00022989"/>
    </source>
</evidence>
<keyword evidence="3" id="KW-1003">Cell membrane</keyword>
<gene>
    <name evidence="11" type="ORF">LSTR_LSTR003625</name>
</gene>
<dbReference type="STRING" id="195883.A0A482XB44"/>
<evidence type="ECO:0000256" key="9">
    <source>
        <dbReference type="SAM" id="Phobius"/>
    </source>
</evidence>
<dbReference type="GO" id="GO:0050906">
    <property type="term" value="P:detection of stimulus involved in sensory perception"/>
    <property type="evidence" value="ECO:0007669"/>
    <property type="project" value="UniProtKB-ARBA"/>
</dbReference>
<evidence type="ECO:0000256" key="6">
    <source>
        <dbReference type="ARBA" id="ARBA00023136"/>
    </source>
</evidence>
<evidence type="ECO:0000259" key="10">
    <source>
        <dbReference type="Pfam" id="PF00060"/>
    </source>
</evidence>
<evidence type="ECO:0000256" key="7">
    <source>
        <dbReference type="ARBA" id="ARBA00023170"/>
    </source>
</evidence>
<proteinExistence type="inferred from homology"/>
<dbReference type="PANTHER" id="PTHR42643:SF33">
    <property type="entry name" value="GLUTAMATE RECEPTOR 2-LIKE PROTEIN"/>
    <property type="match status" value="1"/>
</dbReference>
<feature type="domain" description="Ionotropic glutamate receptor C-terminal" evidence="10">
    <location>
        <begin position="295"/>
        <end position="454"/>
    </location>
</feature>
<dbReference type="GO" id="GO:0015276">
    <property type="term" value="F:ligand-gated monoatomic ion channel activity"/>
    <property type="evidence" value="ECO:0007669"/>
    <property type="project" value="InterPro"/>
</dbReference>
<evidence type="ECO:0000256" key="2">
    <source>
        <dbReference type="ARBA" id="ARBA00008685"/>
    </source>
</evidence>
<dbReference type="InParanoid" id="A0A482XB44"/>
<evidence type="ECO:0000256" key="1">
    <source>
        <dbReference type="ARBA" id="ARBA00004651"/>
    </source>
</evidence>
<comment type="caution">
    <text evidence="11">The sequence shown here is derived from an EMBL/GenBank/DDBJ whole genome shotgun (WGS) entry which is preliminary data.</text>
</comment>
<dbReference type="InterPro" id="IPR052192">
    <property type="entry name" value="Insect_Ionotropic_Sensory_Rcpt"/>
</dbReference>
<evidence type="ECO:0000256" key="3">
    <source>
        <dbReference type="ARBA" id="ARBA00022475"/>
    </source>
</evidence>
<keyword evidence="5 9" id="KW-1133">Transmembrane helix</keyword>
<dbReference type="AlphaFoldDB" id="A0A482XB44"/>
<dbReference type="Pfam" id="PF00060">
    <property type="entry name" value="Lig_chan"/>
    <property type="match status" value="1"/>
</dbReference>
<keyword evidence="4 9" id="KW-0812">Transmembrane</keyword>
<evidence type="ECO:0000313" key="11">
    <source>
        <dbReference type="EMBL" id="RZF42909.1"/>
    </source>
</evidence>
<keyword evidence="12" id="KW-1185">Reference proteome</keyword>
<comment type="subcellular location">
    <subcellularLocation>
        <location evidence="1">Cell membrane</location>
        <topology evidence="1">Multi-pass membrane protein</topology>
    </subcellularLocation>
</comment>
<dbReference type="Proteomes" id="UP000291343">
    <property type="component" value="Unassembled WGS sequence"/>
</dbReference>
<dbReference type="GO" id="GO:0005886">
    <property type="term" value="C:plasma membrane"/>
    <property type="evidence" value="ECO:0007669"/>
    <property type="project" value="UniProtKB-SubCell"/>
</dbReference>
<keyword evidence="7" id="KW-0675">Receptor</keyword>
<dbReference type="Gene3D" id="3.40.190.10">
    <property type="entry name" value="Periplasmic binding protein-like II"/>
    <property type="match status" value="1"/>
</dbReference>
<reference evidence="11 12" key="1">
    <citation type="journal article" date="2017" name="Gigascience">
        <title>Genome sequence of the small brown planthopper, Laodelphax striatellus.</title>
        <authorList>
            <person name="Zhu J."/>
            <person name="Jiang F."/>
            <person name="Wang X."/>
            <person name="Yang P."/>
            <person name="Bao Y."/>
            <person name="Zhao W."/>
            <person name="Wang W."/>
            <person name="Lu H."/>
            <person name="Wang Q."/>
            <person name="Cui N."/>
            <person name="Li J."/>
            <person name="Chen X."/>
            <person name="Luo L."/>
            <person name="Yu J."/>
            <person name="Kang L."/>
            <person name="Cui F."/>
        </authorList>
    </citation>
    <scope>NUCLEOTIDE SEQUENCE [LARGE SCALE GENOMIC DNA]</scope>
    <source>
        <strain evidence="11">Lst14</strain>
    </source>
</reference>
<evidence type="ECO:0000256" key="4">
    <source>
        <dbReference type="ARBA" id="ARBA00022692"/>
    </source>
</evidence>
<comment type="similarity">
    <text evidence="2">Belongs to the glutamate-gated ion channel (TC 1.A.10.1) family.</text>
</comment>
<dbReference type="FunCoup" id="A0A482XB44">
    <property type="interactions" value="5"/>
</dbReference>
<dbReference type="SUPFAM" id="SSF53850">
    <property type="entry name" value="Periplasmic binding protein-like II"/>
    <property type="match status" value="1"/>
</dbReference>
<evidence type="ECO:0000313" key="12">
    <source>
        <dbReference type="Proteomes" id="UP000291343"/>
    </source>
</evidence>
<feature type="transmembrane region" description="Helical" evidence="9">
    <location>
        <begin position="354"/>
        <end position="378"/>
    </location>
</feature>
<dbReference type="OrthoDB" id="9997229at2759"/>
<keyword evidence="6 9" id="KW-0472">Membrane</keyword>
<dbReference type="PANTHER" id="PTHR42643">
    <property type="entry name" value="IONOTROPIC RECEPTOR 20A-RELATED"/>
    <property type="match status" value="1"/>
</dbReference>
<sequence>MMDFFENESFMSIITCWPLSEKVKLIQKFNGIGIRVSGQLPPWGISSSGVLLDMACPQMDDILQIASEEHLFNIQTKWLIMDSSLSFDSGESSNIKQDEREQCYNKTIQISSRLEKYYILPDSQVNIAVECEKNVLKIMEVYKPGMSHEMIVDERGSGRRYDLRGIELKAGTIVLHPECYDGLNTFDGMALPHVDTYPKIHYPLVKNMEKQLNFKLDLQVLNDYGWKNNDSTFSGLMGLMQSRSIDFSATGLFLRHDRLEVMDSTAETFSLRSAILYRQPPLSSLKNIFVLPFSIQVWIGCALLYLLITLFLQFEFKLNSVSSWKSPLEIITIVLGSICQQSSYIWPESSSSKITIFLISVTSLFFYTSYSATIVAILQTPSTEIQTLSDLTRSPLKVGVQDLTYNRVNFKETFDRDVRSLYETKILSKKHNAYCSPSEGIRSVRKGFFAFQVEVDQGYKLISDTFEESEKCGLSEMTLFPMPVLVLTVTKRSGYRELFTRQLRWQREVGIMNRIAGRWLPQKPSCSSRGGGDYVRVGMSELLPAWRILSAGMLLAAAIFTLELIYNRRIAKIKLFSIRKAGIVERHSTRTVPRRKVEFNVGESLNQGIRKPKDI</sequence>
<name>A0A482XB44_LAOST</name>
<dbReference type="InterPro" id="IPR001320">
    <property type="entry name" value="Iontro_rcpt_C"/>
</dbReference>
<feature type="transmembrane region" description="Helical" evidence="9">
    <location>
        <begin position="545"/>
        <end position="566"/>
    </location>
</feature>
<organism evidence="11 12">
    <name type="scientific">Laodelphax striatellus</name>
    <name type="common">Small brown planthopper</name>
    <name type="synonym">Delphax striatella</name>
    <dbReference type="NCBI Taxonomy" id="195883"/>
    <lineage>
        <taxon>Eukaryota</taxon>
        <taxon>Metazoa</taxon>
        <taxon>Ecdysozoa</taxon>
        <taxon>Arthropoda</taxon>
        <taxon>Hexapoda</taxon>
        <taxon>Insecta</taxon>
        <taxon>Pterygota</taxon>
        <taxon>Neoptera</taxon>
        <taxon>Paraneoptera</taxon>
        <taxon>Hemiptera</taxon>
        <taxon>Auchenorrhyncha</taxon>
        <taxon>Fulgoroidea</taxon>
        <taxon>Delphacidae</taxon>
        <taxon>Criomorphinae</taxon>
        <taxon>Laodelphax</taxon>
    </lineage>
</organism>
<dbReference type="Gene3D" id="1.10.287.70">
    <property type="match status" value="1"/>
</dbReference>
<dbReference type="EMBL" id="QKKF02013724">
    <property type="protein sequence ID" value="RZF42909.1"/>
    <property type="molecule type" value="Genomic_DNA"/>
</dbReference>
<protein>
    <recommendedName>
        <fullName evidence="10">Ionotropic glutamate receptor C-terminal domain-containing protein</fullName>
    </recommendedName>
</protein>
<evidence type="ECO:0000256" key="8">
    <source>
        <dbReference type="ARBA" id="ARBA00023180"/>
    </source>
</evidence>
<keyword evidence="8" id="KW-0325">Glycoprotein</keyword>